<dbReference type="RefSeq" id="WP_248157955.1">
    <property type="nucleotide sequence ID" value="NZ_JALNMJ010000020.1"/>
</dbReference>
<evidence type="ECO:0000313" key="2">
    <source>
        <dbReference type="EMBL" id="MCK7615028.1"/>
    </source>
</evidence>
<proteinExistence type="predicted"/>
<evidence type="ECO:0000256" key="1">
    <source>
        <dbReference type="SAM" id="MobiDB-lite"/>
    </source>
</evidence>
<gene>
    <name evidence="2" type="ORF">M0H32_22920</name>
</gene>
<accession>A0ABT0H1T4</accession>
<name>A0ABT0H1T4_9HYPH</name>
<feature type="region of interest" description="Disordered" evidence="1">
    <location>
        <begin position="39"/>
        <end position="69"/>
    </location>
</feature>
<dbReference type="EMBL" id="JALNMJ010000020">
    <property type="protein sequence ID" value="MCK7615028.1"/>
    <property type="molecule type" value="Genomic_DNA"/>
</dbReference>
<keyword evidence="3" id="KW-1185">Reference proteome</keyword>
<sequence>MAGIEMRFNGRKITSASQLQRELTRSMEKQLEDNLKKAAGPGVRMKKTRDGYTFEGSPDQIERMKKRLR</sequence>
<comment type="caution">
    <text evidence="2">The sequence shown here is derived from an EMBL/GenBank/DDBJ whole genome shotgun (WGS) entry which is preliminary data.</text>
</comment>
<reference evidence="2" key="1">
    <citation type="submission" date="2022-04" db="EMBL/GenBank/DDBJ databases">
        <title>Roseibium sp. CAU 1639 isolated from mud.</title>
        <authorList>
            <person name="Kim W."/>
        </authorList>
    </citation>
    <scope>NUCLEOTIDE SEQUENCE</scope>
    <source>
        <strain evidence="2">CAU 1639</strain>
    </source>
</reference>
<dbReference type="Proteomes" id="UP001431221">
    <property type="component" value="Unassembled WGS sequence"/>
</dbReference>
<protein>
    <submittedName>
        <fullName evidence="2">Uncharacterized protein</fullName>
    </submittedName>
</protein>
<organism evidence="2 3">
    <name type="scientific">Roseibium sediminicola</name>
    <dbReference type="NCBI Taxonomy" id="2933272"/>
    <lineage>
        <taxon>Bacteria</taxon>
        <taxon>Pseudomonadati</taxon>
        <taxon>Pseudomonadota</taxon>
        <taxon>Alphaproteobacteria</taxon>
        <taxon>Hyphomicrobiales</taxon>
        <taxon>Stappiaceae</taxon>
        <taxon>Roseibium</taxon>
    </lineage>
</organism>
<evidence type="ECO:0000313" key="3">
    <source>
        <dbReference type="Proteomes" id="UP001431221"/>
    </source>
</evidence>